<evidence type="ECO:0000256" key="2">
    <source>
        <dbReference type="ARBA" id="ARBA00022617"/>
    </source>
</evidence>
<proteinExistence type="inferred from homology"/>
<comment type="similarity">
    <text evidence="1 7">Belongs to the cytochrome P450 family.</text>
</comment>
<dbReference type="SUPFAM" id="SSF48264">
    <property type="entry name" value="Cytochrome P450"/>
    <property type="match status" value="1"/>
</dbReference>
<dbReference type="Proteomes" id="UP000063699">
    <property type="component" value="Chromosome"/>
</dbReference>
<dbReference type="PANTHER" id="PTHR46696">
    <property type="entry name" value="P450, PUTATIVE (EUROFUNG)-RELATED"/>
    <property type="match status" value="1"/>
</dbReference>
<dbReference type="InterPro" id="IPR002397">
    <property type="entry name" value="Cyt_P450_B"/>
</dbReference>
<evidence type="ECO:0000256" key="7">
    <source>
        <dbReference type="RuleBase" id="RU000461"/>
    </source>
</evidence>
<dbReference type="InterPro" id="IPR036396">
    <property type="entry name" value="Cyt_P450_sf"/>
</dbReference>
<evidence type="ECO:0000256" key="6">
    <source>
        <dbReference type="ARBA" id="ARBA00023033"/>
    </source>
</evidence>
<organism evidence="8 9">
    <name type="scientific">Kibdelosporangium phytohabitans</name>
    <dbReference type="NCBI Taxonomy" id="860235"/>
    <lineage>
        <taxon>Bacteria</taxon>
        <taxon>Bacillati</taxon>
        <taxon>Actinomycetota</taxon>
        <taxon>Actinomycetes</taxon>
        <taxon>Pseudonocardiales</taxon>
        <taxon>Pseudonocardiaceae</taxon>
        <taxon>Kibdelosporangium</taxon>
    </lineage>
</organism>
<evidence type="ECO:0000313" key="8">
    <source>
        <dbReference type="EMBL" id="ALG08367.1"/>
    </source>
</evidence>
<keyword evidence="9" id="KW-1185">Reference proteome</keyword>
<keyword evidence="6 7" id="KW-0503">Monooxygenase</keyword>
<dbReference type="InterPro" id="IPR017972">
    <property type="entry name" value="Cyt_P450_CS"/>
</dbReference>
<keyword evidence="2 7" id="KW-0349">Heme</keyword>
<reference evidence="8 9" key="1">
    <citation type="submission" date="2015-07" db="EMBL/GenBank/DDBJ databases">
        <title>Genome sequencing of Kibdelosporangium phytohabitans.</title>
        <authorList>
            <person name="Qin S."/>
            <person name="Xing K."/>
        </authorList>
    </citation>
    <scope>NUCLEOTIDE SEQUENCE [LARGE SCALE GENOMIC DNA]</scope>
    <source>
        <strain evidence="8 9">KLBMP1111</strain>
    </source>
</reference>
<evidence type="ECO:0000256" key="5">
    <source>
        <dbReference type="ARBA" id="ARBA00023004"/>
    </source>
</evidence>
<dbReference type="CDD" id="cd11033">
    <property type="entry name" value="CYP142-like"/>
    <property type="match status" value="1"/>
</dbReference>
<gene>
    <name evidence="8" type="ORF">AOZ06_16925</name>
</gene>
<dbReference type="GO" id="GO:0020037">
    <property type="term" value="F:heme binding"/>
    <property type="evidence" value="ECO:0007669"/>
    <property type="project" value="InterPro"/>
</dbReference>
<dbReference type="GO" id="GO:0036199">
    <property type="term" value="F:cholest-4-en-3-one 26-monooxygenase activity"/>
    <property type="evidence" value="ECO:0007669"/>
    <property type="project" value="TreeGrafter"/>
</dbReference>
<sequence length="429" mass="47222">MRITKPGGDPVDLDTVDLFDHGLYATGDPHAIWAAMRGHAPVHRQTLPDGRGFWSVTRYHDVNDVLRDHTRFTSSQGTLLSILGSTDPAGGKMMAASDPPVHSALREPMGKVLSHSALQEHNPRIRRVVLRMLGPLLDGGVWDIARAAARFPMAFTGTLMGLPESDWPRLAGLTTMAIAPQDPEYRQSDGHGTLAAAHHQLFAYFSEQARNRKRHPSDDLVGFLVRMRAGDRPLKHDEIVYNCYSLLLGANVTTPHAVAGTVLALIEHPDEYRRWRQEPRRTSTAVEEGLRWASPANHFMRHATQDMTLHGVQIKEGDAVVAWLGSANRDEQVFPDPFRFDTARSPNRHVAFGFGPHYCIGAPLARIALRMLFTEIVAAVGEFALAGPVEHLTSNFVAGIKSMPVTARLDHQAAREIATAIAEEGQVAV</sequence>
<dbReference type="Pfam" id="PF00067">
    <property type="entry name" value="p450"/>
    <property type="match status" value="1"/>
</dbReference>
<dbReference type="KEGG" id="kphy:AOZ06_16925"/>
<dbReference type="OrthoDB" id="502624at2"/>
<dbReference type="FunFam" id="1.10.630.10:FF:000018">
    <property type="entry name" value="Cytochrome P450 monooxygenase"/>
    <property type="match status" value="1"/>
</dbReference>
<dbReference type="AlphaFoldDB" id="A0A0N7F3E0"/>
<dbReference type="PANTHER" id="PTHR46696:SF4">
    <property type="entry name" value="BIOTIN BIOSYNTHESIS CYTOCHROME P450"/>
    <property type="match status" value="1"/>
</dbReference>
<dbReference type="EMBL" id="CP012752">
    <property type="protein sequence ID" value="ALG08367.1"/>
    <property type="molecule type" value="Genomic_DNA"/>
</dbReference>
<keyword evidence="4 7" id="KW-0560">Oxidoreductase</keyword>
<dbReference type="GO" id="GO:0005506">
    <property type="term" value="F:iron ion binding"/>
    <property type="evidence" value="ECO:0007669"/>
    <property type="project" value="InterPro"/>
</dbReference>
<dbReference type="STRING" id="860235.AOZ06_16925"/>
<name>A0A0N7F3E0_9PSEU</name>
<protein>
    <submittedName>
        <fullName evidence="8">Cytochrome</fullName>
    </submittedName>
</protein>
<dbReference type="PRINTS" id="PR00359">
    <property type="entry name" value="BP450"/>
</dbReference>
<dbReference type="InterPro" id="IPR001128">
    <property type="entry name" value="Cyt_P450"/>
</dbReference>
<evidence type="ECO:0000256" key="4">
    <source>
        <dbReference type="ARBA" id="ARBA00023002"/>
    </source>
</evidence>
<evidence type="ECO:0000313" key="9">
    <source>
        <dbReference type="Proteomes" id="UP000063699"/>
    </source>
</evidence>
<dbReference type="GO" id="GO:0008395">
    <property type="term" value="F:steroid hydroxylase activity"/>
    <property type="evidence" value="ECO:0007669"/>
    <property type="project" value="TreeGrafter"/>
</dbReference>
<dbReference type="GO" id="GO:0006707">
    <property type="term" value="P:cholesterol catabolic process"/>
    <property type="evidence" value="ECO:0007669"/>
    <property type="project" value="TreeGrafter"/>
</dbReference>
<evidence type="ECO:0000256" key="3">
    <source>
        <dbReference type="ARBA" id="ARBA00022723"/>
    </source>
</evidence>
<dbReference type="RefSeq" id="WP_054290274.1">
    <property type="nucleotide sequence ID" value="NZ_CP012752.1"/>
</dbReference>
<evidence type="ECO:0000256" key="1">
    <source>
        <dbReference type="ARBA" id="ARBA00010617"/>
    </source>
</evidence>
<keyword evidence="3 7" id="KW-0479">Metal-binding</keyword>
<dbReference type="PROSITE" id="PS00086">
    <property type="entry name" value="CYTOCHROME_P450"/>
    <property type="match status" value="1"/>
</dbReference>
<accession>A0A0N7F3E0</accession>
<keyword evidence="5 7" id="KW-0408">Iron</keyword>
<dbReference type="Gene3D" id="1.10.630.10">
    <property type="entry name" value="Cytochrome P450"/>
    <property type="match status" value="1"/>
</dbReference>